<evidence type="ECO:0000259" key="1">
    <source>
        <dbReference type="Pfam" id="PF13847"/>
    </source>
</evidence>
<dbReference type="InterPro" id="IPR025714">
    <property type="entry name" value="Methyltranfer_dom"/>
</dbReference>
<protein>
    <recommendedName>
        <fullName evidence="1">Methyltransferase domain-containing protein</fullName>
    </recommendedName>
</protein>
<accession>A0A382HCL9</accession>
<organism evidence="2">
    <name type="scientific">marine metagenome</name>
    <dbReference type="NCBI Taxonomy" id="408172"/>
    <lineage>
        <taxon>unclassified sequences</taxon>
        <taxon>metagenomes</taxon>
        <taxon>ecological metagenomes</taxon>
    </lineage>
</organism>
<dbReference type="PANTHER" id="PTHR45128:SF1">
    <property type="entry name" value="S-ADENOSYLMETHIONINE-DEPENDENT METHYLTRANSFERASE RV2258C"/>
    <property type="match status" value="1"/>
</dbReference>
<dbReference type="Pfam" id="PF13847">
    <property type="entry name" value="Methyltransf_31"/>
    <property type="match status" value="1"/>
</dbReference>
<gene>
    <name evidence="2" type="ORF">METZ01_LOCUS237347</name>
</gene>
<dbReference type="InterPro" id="IPR029063">
    <property type="entry name" value="SAM-dependent_MTases_sf"/>
</dbReference>
<sequence length="273" mass="31391">MNCSLKEHLKRYGIFEMDREKYWNWGGKKLGERKSTRLNILREPIVKGYATEEDYFKFVEYISNPKVASVVHTMNYGGIFKCCEYINNYIEGAKSILDIGCNIGYGTTWFSLNHKNSHFTGCDVSSSSIKTAKTFSKKLMLNNVKFINESVTNLALDEKIDLLISSQCLKYVEDGNNGLNSIKNCMHEDSNLICIENLNSVNEAKEFISNVEKNGLYVNYFDFPIIYKDLNDDLDTYPVIIISKSNKNYVFDLEDIFQKSVELLAKLEVKDII</sequence>
<evidence type="ECO:0000313" key="2">
    <source>
        <dbReference type="EMBL" id="SVB84493.1"/>
    </source>
</evidence>
<dbReference type="SUPFAM" id="SSF53335">
    <property type="entry name" value="S-adenosyl-L-methionine-dependent methyltransferases"/>
    <property type="match status" value="1"/>
</dbReference>
<proteinExistence type="predicted"/>
<dbReference type="Gene3D" id="3.40.50.150">
    <property type="entry name" value="Vaccinia Virus protein VP39"/>
    <property type="match status" value="1"/>
</dbReference>
<feature type="domain" description="Methyltransferase" evidence="1">
    <location>
        <begin position="93"/>
        <end position="215"/>
    </location>
</feature>
<dbReference type="AlphaFoldDB" id="A0A382HCL9"/>
<reference evidence="2" key="1">
    <citation type="submission" date="2018-05" db="EMBL/GenBank/DDBJ databases">
        <authorList>
            <person name="Lanie J.A."/>
            <person name="Ng W.-L."/>
            <person name="Kazmierczak K.M."/>
            <person name="Andrzejewski T.M."/>
            <person name="Davidsen T.M."/>
            <person name="Wayne K.J."/>
            <person name="Tettelin H."/>
            <person name="Glass J.I."/>
            <person name="Rusch D."/>
            <person name="Podicherti R."/>
            <person name="Tsui H.-C.T."/>
            <person name="Winkler M.E."/>
        </authorList>
    </citation>
    <scope>NUCLEOTIDE SEQUENCE</scope>
</reference>
<name>A0A382HCL9_9ZZZZ</name>
<dbReference type="EMBL" id="UINC01060217">
    <property type="protein sequence ID" value="SVB84493.1"/>
    <property type="molecule type" value="Genomic_DNA"/>
</dbReference>
<dbReference type="PANTHER" id="PTHR45128">
    <property type="entry name" value="METHYLTRANSFERASE TYPE 11"/>
    <property type="match status" value="1"/>
</dbReference>
<dbReference type="InterPro" id="IPR053173">
    <property type="entry name" value="SAM-binding_MTase"/>
</dbReference>
<dbReference type="CDD" id="cd02440">
    <property type="entry name" value="AdoMet_MTases"/>
    <property type="match status" value="1"/>
</dbReference>